<comment type="caution">
    <text evidence="1">The sequence shown here is derived from an EMBL/GenBank/DDBJ whole genome shotgun (WGS) entry which is preliminary data.</text>
</comment>
<dbReference type="Proteomes" id="UP000663823">
    <property type="component" value="Unassembled WGS sequence"/>
</dbReference>
<sequence length="45" mass="5498">MIELLRYIPYIHTLNIELLSFDDPQRSYHLTNSYVLQQNETFRLV</sequence>
<proteinExistence type="predicted"/>
<gene>
    <name evidence="1" type="ORF">OTI717_LOCUS42439</name>
</gene>
<dbReference type="AlphaFoldDB" id="A0A820IU56"/>
<reference evidence="1" key="1">
    <citation type="submission" date="2021-02" db="EMBL/GenBank/DDBJ databases">
        <authorList>
            <person name="Nowell W R."/>
        </authorList>
    </citation>
    <scope>NUCLEOTIDE SEQUENCE</scope>
</reference>
<evidence type="ECO:0000313" key="2">
    <source>
        <dbReference type="Proteomes" id="UP000663823"/>
    </source>
</evidence>
<organism evidence="1 2">
    <name type="scientific">Rotaria sordida</name>
    <dbReference type="NCBI Taxonomy" id="392033"/>
    <lineage>
        <taxon>Eukaryota</taxon>
        <taxon>Metazoa</taxon>
        <taxon>Spiralia</taxon>
        <taxon>Gnathifera</taxon>
        <taxon>Rotifera</taxon>
        <taxon>Eurotatoria</taxon>
        <taxon>Bdelloidea</taxon>
        <taxon>Philodinida</taxon>
        <taxon>Philodinidae</taxon>
        <taxon>Rotaria</taxon>
    </lineage>
</organism>
<feature type="non-terminal residue" evidence="1">
    <location>
        <position position="45"/>
    </location>
</feature>
<accession>A0A820IU56</accession>
<evidence type="ECO:0000313" key="1">
    <source>
        <dbReference type="EMBL" id="CAF4314333.1"/>
    </source>
</evidence>
<name>A0A820IU56_9BILA</name>
<protein>
    <submittedName>
        <fullName evidence="1">Uncharacterized protein</fullName>
    </submittedName>
</protein>
<dbReference type="EMBL" id="CAJOAX010051458">
    <property type="protein sequence ID" value="CAF4314333.1"/>
    <property type="molecule type" value="Genomic_DNA"/>
</dbReference>